<dbReference type="InterPro" id="IPR029166">
    <property type="entry name" value="WBS28"/>
</dbReference>
<sequence length="259" mass="28821">MEANPPLRSSLLGVLLQVGRLSALVVRNRVHLYSFLLVKIGLFRCWVLGLAQEARGSCSTQAYLFPEADACSLGQAVRAGLTLLWVPVWLLLWWLRLLWSSGLGCVGTLGLALQRLGTCEWPGLPVVTWRELLLTCLHSLMLVALLLLLLPWRLFQKVKRFSLSWLPGQDLLWEPLGRMQRLYWWAEHGAALASWHLAYLITWTTCLASHLLQAAFEHTAQLAEAQDADPQEAGGPLQEPPLPEGSTPKAEPALPEPGE</sequence>
<dbReference type="KEGG" id="dord:105998457"/>
<name>A0A1S3GIK4_DIPOR</name>
<feature type="region of interest" description="Disordered" evidence="1">
    <location>
        <begin position="223"/>
        <end position="259"/>
    </location>
</feature>
<proteinExistence type="predicted"/>
<dbReference type="AlphaFoldDB" id="A0A1S3GIK4"/>
<feature type="transmembrane region" description="Helical" evidence="2">
    <location>
        <begin position="88"/>
        <end position="112"/>
    </location>
</feature>
<dbReference type="STRING" id="10020.ENSDORP00000007776"/>
<keyword evidence="2" id="KW-1133">Transmembrane helix</keyword>
<dbReference type="Proteomes" id="UP000081671">
    <property type="component" value="Unplaced"/>
</dbReference>
<evidence type="ECO:0000256" key="2">
    <source>
        <dbReference type="SAM" id="Phobius"/>
    </source>
</evidence>
<evidence type="ECO:0000256" key="1">
    <source>
        <dbReference type="SAM" id="MobiDB-lite"/>
    </source>
</evidence>
<dbReference type="GeneID" id="105998457"/>
<keyword evidence="2" id="KW-0472">Membrane</keyword>
<dbReference type="CTD" id="135886"/>
<dbReference type="RefSeq" id="XP_012888621.1">
    <property type="nucleotide sequence ID" value="XM_013033167.1"/>
</dbReference>
<dbReference type="OrthoDB" id="9837709at2759"/>
<keyword evidence="3" id="KW-1185">Reference proteome</keyword>
<dbReference type="OMA" id="LYWWVES"/>
<dbReference type="Pfam" id="PF15164">
    <property type="entry name" value="WBS28"/>
    <property type="match status" value="1"/>
</dbReference>
<gene>
    <name evidence="4" type="primary">Wbscr28</name>
</gene>
<dbReference type="InParanoid" id="A0A1S3GIK4"/>
<keyword evidence="2" id="KW-0812">Transmembrane</keyword>
<dbReference type="PANTHER" id="PTHR37369:SF1">
    <property type="entry name" value="TRANSMEMBRANE PROTEIN 270"/>
    <property type="match status" value="1"/>
</dbReference>
<dbReference type="PANTHER" id="PTHR37369">
    <property type="entry name" value="TRANSMEMBRANE PROTEIN 270"/>
    <property type="match status" value="1"/>
</dbReference>
<evidence type="ECO:0000313" key="3">
    <source>
        <dbReference type="Proteomes" id="UP000081671"/>
    </source>
</evidence>
<feature type="transmembrane region" description="Helical" evidence="2">
    <location>
        <begin position="132"/>
        <end position="152"/>
    </location>
</feature>
<protein>
    <submittedName>
        <fullName evidence="4">Williams-Beuren syndrome chromosomal region 28 protein</fullName>
    </submittedName>
</protein>
<evidence type="ECO:0000313" key="4">
    <source>
        <dbReference type="RefSeq" id="XP_012888621.1"/>
    </source>
</evidence>
<accession>A0A1S3GIK4</accession>
<dbReference type="FunCoup" id="A0A1S3GIK4">
    <property type="interactions" value="1"/>
</dbReference>
<reference evidence="4" key="1">
    <citation type="submission" date="2025-08" db="UniProtKB">
        <authorList>
            <consortium name="RefSeq"/>
        </authorList>
    </citation>
    <scope>IDENTIFICATION</scope>
    <source>
        <tissue evidence="4">Kidney</tissue>
    </source>
</reference>
<organism evidence="3 4">
    <name type="scientific">Dipodomys ordii</name>
    <name type="common">Ord's kangaroo rat</name>
    <dbReference type="NCBI Taxonomy" id="10020"/>
    <lineage>
        <taxon>Eukaryota</taxon>
        <taxon>Metazoa</taxon>
        <taxon>Chordata</taxon>
        <taxon>Craniata</taxon>
        <taxon>Vertebrata</taxon>
        <taxon>Euteleostomi</taxon>
        <taxon>Mammalia</taxon>
        <taxon>Eutheria</taxon>
        <taxon>Euarchontoglires</taxon>
        <taxon>Glires</taxon>
        <taxon>Rodentia</taxon>
        <taxon>Castorimorpha</taxon>
        <taxon>Heteromyidae</taxon>
        <taxon>Dipodomyinae</taxon>
        <taxon>Dipodomys</taxon>
    </lineage>
</organism>